<organism evidence="1 2">
    <name type="scientific">Dendrothele bispora (strain CBS 962.96)</name>
    <dbReference type="NCBI Taxonomy" id="1314807"/>
    <lineage>
        <taxon>Eukaryota</taxon>
        <taxon>Fungi</taxon>
        <taxon>Dikarya</taxon>
        <taxon>Basidiomycota</taxon>
        <taxon>Agaricomycotina</taxon>
        <taxon>Agaricomycetes</taxon>
        <taxon>Agaricomycetidae</taxon>
        <taxon>Agaricales</taxon>
        <taxon>Agaricales incertae sedis</taxon>
        <taxon>Dendrothele</taxon>
    </lineage>
</organism>
<sequence>MPTPCSIPYDIDIFTPKYPKYPIFHIFRSRSQPFSMHLECCKLLRRCSSLCRRDRPLPLSSQSLVAEVSTVVSLPIFVLLFVEDFSIFSRMVPVNAHKVYEISIMTLGNYSASSRIRFTLSSFCQKLGP</sequence>
<keyword evidence="2" id="KW-1185">Reference proteome</keyword>
<dbReference type="Proteomes" id="UP000297245">
    <property type="component" value="Unassembled WGS sequence"/>
</dbReference>
<evidence type="ECO:0000313" key="1">
    <source>
        <dbReference type="EMBL" id="THV01220.1"/>
    </source>
</evidence>
<reference evidence="1 2" key="1">
    <citation type="journal article" date="2019" name="Nat. Ecol. Evol.">
        <title>Megaphylogeny resolves global patterns of mushroom evolution.</title>
        <authorList>
            <person name="Varga T."/>
            <person name="Krizsan K."/>
            <person name="Foldi C."/>
            <person name="Dima B."/>
            <person name="Sanchez-Garcia M."/>
            <person name="Sanchez-Ramirez S."/>
            <person name="Szollosi G.J."/>
            <person name="Szarkandi J.G."/>
            <person name="Papp V."/>
            <person name="Albert L."/>
            <person name="Andreopoulos W."/>
            <person name="Angelini C."/>
            <person name="Antonin V."/>
            <person name="Barry K.W."/>
            <person name="Bougher N.L."/>
            <person name="Buchanan P."/>
            <person name="Buyck B."/>
            <person name="Bense V."/>
            <person name="Catcheside P."/>
            <person name="Chovatia M."/>
            <person name="Cooper J."/>
            <person name="Damon W."/>
            <person name="Desjardin D."/>
            <person name="Finy P."/>
            <person name="Geml J."/>
            <person name="Haridas S."/>
            <person name="Hughes K."/>
            <person name="Justo A."/>
            <person name="Karasinski D."/>
            <person name="Kautmanova I."/>
            <person name="Kiss B."/>
            <person name="Kocsube S."/>
            <person name="Kotiranta H."/>
            <person name="LaButti K.M."/>
            <person name="Lechner B.E."/>
            <person name="Liimatainen K."/>
            <person name="Lipzen A."/>
            <person name="Lukacs Z."/>
            <person name="Mihaltcheva S."/>
            <person name="Morgado L.N."/>
            <person name="Niskanen T."/>
            <person name="Noordeloos M.E."/>
            <person name="Ohm R.A."/>
            <person name="Ortiz-Santana B."/>
            <person name="Ovrebo C."/>
            <person name="Racz N."/>
            <person name="Riley R."/>
            <person name="Savchenko A."/>
            <person name="Shiryaev A."/>
            <person name="Soop K."/>
            <person name="Spirin V."/>
            <person name="Szebenyi C."/>
            <person name="Tomsovsky M."/>
            <person name="Tulloss R.E."/>
            <person name="Uehling J."/>
            <person name="Grigoriev I.V."/>
            <person name="Vagvolgyi C."/>
            <person name="Papp T."/>
            <person name="Martin F.M."/>
            <person name="Miettinen O."/>
            <person name="Hibbett D.S."/>
            <person name="Nagy L.G."/>
        </authorList>
    </citation>
    <scope>NUCLEOTIDE SEQUENCE [LARGE SCALE GENOMIC DNA]</scope>
    <source>
        <strain evidence="1 2">CBS 962.96</strain>
    </source>
</reference>
<dbReference type="EMBL" id="ML179092">
    <property type="protein sequence ID" value="THV01220.1"/>
    <property type="molecule type" value="Genomic_DNA"/>
</dbReference>
<accession>A0A4S8MF44</accession>
<gene>
    <name evidence="1" type="ORF">K435DRAFT_409278</name>
</gene>
<name>A0A4S8MF44_DENBC</name>
<protein>
    <submittedName>
        <fullName evidence="1">Uncharacterized protein</fullName>
    </submittedName>
</protein>
<proteinExistence type="predicted"/>
<dbReference type="AlphaFoldDB" id="A0A4S8MF44"/>
<evidence type="ECO:0000313" key="2">
    <source>
        <dbReference type="Proteomes" id="UP000297245"/>
    </source>
</evidence>